<evidence type="ECO:0000313" key="11">
    <source>
        <dbReference type="Proteomes" id="UP000002770"/>
    </source>
</evidence>
<comment type="similarity">
    <text evidence="2">Belongs to the ABC-2 integral membrane protein family.</text>
</comment>
<dbReference type="Gene3D" id="3.40.1710.10">
    <property type="entry name" value="abc type-2 transporter like domain"/>
    <property type="match status" value="1"/>
</dbReference>
<proteinExistence type="inferred from homology"/>
<dbReference type="eggNOG" id="COG0842">
    <property type="taxonomic scope" value="Bacteria"/>
</dbReference>
<feature type="transmembrane region" description="Helical" evidence="8">
    <location>
        <begin position="293"/>
        <end position="314"/>
    </location>
</feature>
<name>G9EIW2_9GAMM</name>
<dbReference type="InterPro" id="IPR047817">
    <property type="entry name" value="ABC2_TM_bact-type"/>
</dbReference>
<dbReference type="FunCoup" id="G9EIW2">
    <property type="interactions" value="239"/>
</dbReference>
<organism evidence="10 11">
    <name type="scientific">Legionella drancourtii LLAP12</name>
    <dbReference type="NCBI Taxonomy" id="658187"/>
    <lineage>
        <taxon>Bacteria</taxon>
        <taxon>Pseudomonadati</taxon>
        <taxon>Pseudomonadota</taxon>
        <taxon>Gammaproteobacteria</taxon>
        <taxon>Legionellales</taxon>
        <taxon>Legionellaceae</taxon>
        <taxon>Legionella</taxon>
    </lineage>
</organism>
<dbReference type="InterPro" id="IPR051449">
    <property type="entry name" value="ABC-2_transporter_component"/>
</dbReference>
<reference evidence="10 11" key="1">
    <citation type="journal article" date="2011" name="BMC Genomics">
        <title>Insight into cross-talk between intra-amoebal pathogens.</title>
        <authorList>
            <person name="Gimenez G."/>
            <person name="Bertelli C."/>
            <person name="Moliner C."/>
            <person name="Robert C."/>
            <person name="Raoult D."/>
            <person name="Fournier P.E."/>
            <person name="Greub G."/>
        </authorList>
    </citation>
    <scope>NUCLEOTIDE SEQUENCE [LARGE SCALE GENOMIC DNA]</scope>
    <source>
        <strain evidence="10 11">LLAP12</strain>
    </source>
</reference>
<protein>
    <recommendedName>
        <fullName evidence="9">ABC transmembrane type-2 domain-containing protein</fullName>
    </recommendedName>
</protein>
<keyword evidence="4" id="KW-1003">Cell membrane</keyword>
<keyword evidence="5 8" id="KW-0812">Transmembrane</keyword>
<dbReference type="InParanoid" id="G9EIW2"/>
<sequence length="379" mass="42721">MRFTHYRSLRLWGMFKKELTVIRRDYRTYIFVLVSPFLQALLFGLIINNDAKHIPTLVVAKDHSQFTDSIIQSFRNTDYFAIKDITQDEKAAERAMQRGEVKFIIHIPANFSRDLVRNESPHILLEGDASDPVIVNNAFHATSVVATRALDGIAQGPLKYLSAKDNSFVIDTHAKYNPAVQAQYHTLPGLLATILTVSLALLMAISISGEYESGTMEMLLITPINPLEVIIGKLLPNIFLGYILFFAILIISHTLFHVPFYGSVLLLSLAAFPFIIANLSFGIATSCIAKTQFQAAQIAGTYSLPAILFSGFLFPRDSMPTWAQWLSDLFPSTYFLKISSDVMLKASGFWDILPNIWPMLVFFVVLITISYRFYRKTLD</sequence>
<evidence type="ECO:0000259" key="9">
    <source>
        <dbReference type="PROSITE" id="PS51012"/>
    </source>
</evidence>
<evidence type="ECO:0000256" key="7">
    <source>
        <dbReference type="ARBA" id="ARBA00023136"/>
    </source>
</evidence>
<dbReference type="Pfam" id="PF12698">
    <property type="entry name" value="ABC2_membrane_3"/>
    <property type="match status" value="1"/>
</dbReference>
<evidence type="ECO:0000313" key="10">
    <source>
        <dbReference type="EMBL" id="EHL32880.1"/>
    </source>
</evidence>
<evidence type="ECO:0000256" key="8">
    <source>
        <dbReference type="SAM" id="Phobius"/>
    </source>
</evidence>
<evidence type="ECO:0000256" key="5">
    <source>
        <dbReference type="ARBA" id="ARBA00022692"/>
    </source>
</evidence>
<dbReference type="AlphaFoldDB" id="G9EIW2"/>
<dbReference type="EMBL" id="JH413793">
    <property type="protein sequence ID" value="EHL32880.1"/>
    <property type="molecule type" value="Genomic_DNA"/>
</dbReference>
<dbReference type="OrthoDB" id="9808686at2"/>
<evidence type="ECO:0000256" key="3">
    <source>
        <dbReference type="ARBA" id="ARBA00022448"/>
    </source>
</evidence>
<feature type="transmembrane region" description="Helical" evidence="8">
    <location>
        <begin position="258"/>
        <end position="281"/>
    </location>
</feature>
<feature type="transmembrane region" description="Helical" evidence="8">
    <location>
        <begin position="230"/>
        <end position="252"/>
    </location>
</feature>
<gene>
    <name evidence="10" type="ORF">LDG_5118</name>
</gene>
<dbReference type="PANTHER" id="PTHR30294">
    <property type="entry name" value="MEMBRANE COMPONENT OF ABC TRANSPORTER YHHJ-RELATED"/>
    <property type="match status" value="1"/>
</dbReference>
<keyword evidence="7 8" id="KW-0472">Membrane</keyword>
<dbReference type="HOGENOM" id="CLU_039483_8_0_6"/>
<accession>G9EIW2</accession>
<keyword evidence="3" id="KW-0813">Transport</keyword>
<dbReference type="PANTHER" id="PTHR30294:SF29">
    <property type="entry name" value="MULTIDRUG ABC TRANSPORTER PERMEASE YBHS-RELATED"/>
    <property type="match status" value="1"/>
</dbReference>
<dbReference type="Proteomes" id="UP000002770">
    <property type="component" value="Unassembled WGS sequence"/>
</dbReference>
<keyword evidence="11" id="KW-1185">Reference proteome</keyword>
<evidence type="ECO:0000256" key="1">
    <source>
        <dbReference type="ARBA" id="ARBA00004651"/>
    </source>
</evidence>
<dbReference type="RefSeq" id="WP_006869109.1">
    <property type="nucleotide sequence ID" value="NZ_JH413793.1"/>
</dbReference>
<feature type="transmembrane region" description="Helical" evidence="8">
    <location>
        <begin position="356"/>
        <end position="374"/>
    </location>
</feature>
<dbReference type="InterPro" id="IPR013525">
    <property type="entry name" value="ABC2_TM"/>
</dbReference>
<comment type="subcellular location">
    <subcellularLocation>
        <location evidence="1">Cell membrane</location>
        <topology evidence="1">Multi-pass membrane protein</topology>
    </subcellularLocation>
</comment>
<dbReference type="GO" id="GO:0005886">
    <property type="term" value="C:plasma membrane"/>
    <property type="evidence" value="ECO:0007669"/>
    <property type="project" value="UniProtKB-SubCell"/>
</dbReference>
<feature type="domain" description="ABC transmembrane type-2" evidence="9">
    <location>
        <begin position="148"/>
        <end position="377"/>
    </location>
</feature>
<dbReference type="PROSITE" id="PS51012">
    <property type="entry name" value="ABC_TM2"/>
    <property type="match status" value="1"/>
</dbReference>
<feature type="transmembrane region" description="Helical" evidence="8">
    <location>
        <begin position="187"/>
        <end position="209"/>
    </location>
</feature>
<feature type="transmembrane region" description="Helical" evidence="8">
    <location>
        <begin position="26"/>
        <end position="47"/>
    </location>
</feature>
<dbReference type="GO" id="GO:0140359">
    <property type="term" value="F:ABC-type transporter activity"/>
    <property type="evidence" value="ECO:0007669"/>
    <property type="project" value="InterPro"/>
</dbReference>
<evidence type="ECO:0000256" key="2">
    <source>
        <dbReference type="ARBA" id="ARBA00007783"/>
    </source>
</evidence>
<evidence type="ECO:0000256" key="6">
    <source>
        <dbReference type="ARBA" id="ARBA00022989"/>
    </source>
</evidence>
<evidence type="ECO:0000256" key="4">
    <source>
        <dbReference type="ARBA" id="ARBA00022475"/>
    </source>
</evidence>
<dbReference type="STRING" id="658187.LDG_5118"/>
<keyword evidence="6 8" id="KW-1133">Transmembrane helix</keyword>